<evidence type="ECO:0000313" key="1">
    <source>
        <dbReference type="EMBL" id="AKC87039.1"/>
    </source>
</evidence>
<reference evidence="1 2" key="1">
    <citation type="journal article" date="2015" name="Genome Announc.">
        <title>Complete Genome Sequence of Pseudoxanthomonas suwonensis Strain J1, a Cellulose-Degrading Bacterium Isolated from Leaf- and Wood-Enriched Soil.</title>
        <authorList>
            <person name="Hou L."/>
            <person name="Jiang J."/>
            <person name="Xu Z."/>
            <person name="Zhou Y."/>
            <person name="Leung F.C."/>
        </authorList>
    </citation>
    <scope>NUCLEOTIDE SEQUENCE [LARGE SCALE GENOMIC DNA]</scope>
    <source>
        <strain evidence="1 2">J1</strain>
    </source>
</reference>
<gene>
    <name evidence="1" type="ORF">WQ53_10085</name>
</gene>
<evidence type="ECO:0000313" key="2">
    <source>
        <dbReference type="Proteomes" id="UP000033067"/>
    </source>
</evidence>
<organism evidence="1 2">
    <name type="scientific">Pseudoxanthomonas suwonensis</name>
    <dbReference type="NCBI Taxonomy" id="314722"/>
    <lineage>
        <taxon>Bacteria</taxon>
        <taxon>Pseudomonadati</taxon>
        <taxon>Pseudomonadota</taxon>
        <taxon>Gammaproteobacteria</taxon>
        <taxon>Lysobacterales</taxon>
        <taxon>Lysobacteraceae</taxon>
        <taxon>Pseudoxanthomonas</taxon>
    </lineage>
</organism>
<keyword evidence="2" id="KW-1185">Reference proteome</keyword>
<sequence>MGHHEVSTMNNVADFSASIAGFGPLAFLSIQHTPPGTVPEAFTNEERARAFRNAQPVVTANTYHWPFQRPGAHVLEG</sequence>
<proteinExistence type="predicted"/>
<dbReference type="PATRIC" id="fig|314722.6.peg.2165"/>
<name>A0A0E3Z1F0_9GAMM</name>
<accession>A0A0E3Z1F0</accession>
<protein>
    <submittedName>
        <fullName evidence="1">Uncharacterized protein</fullName>
    </submittedName>
</protein>
<dbReference type="AlphaFoldDB" id="A0A0E3Z1F0"/>
<dbReference type="EMBL" id="CP011144">
    <property type="protein sequence ID" value="AKC87039.1"/>
    <property type="molecule type" value="Genomic_DNA"/>
</dbReference>
<dbReference type="KEGG" id="psuw:WQ53_10085"/>
<dbReference type="Proteomes" id="UP000033067">
    <property type="component" value="Chromosome"/>
</dbReference>